<dbReference type="Proteomes" id="UP001189429">
    <property type="component" value="Unassembled WGS sequence"/>
</dbReference>
<gene>
    <name evidence="2" type="ORF">PCOR1329_LOCUS59508</name>
</gene>
<accession>A0ABN9VN09</accession>
<name>A0ABN9VN09_9DINO</name>
<comment type="caution">
    <text evidence="2">The sequence shown here is derived from an EMBL/GenBank/DDBJ whole genome shotgun (WGS) entry which is preliminary data.</text>
</comment>
<protein>
    <submittedName>
        <fullName evidence="2">Uncharacterized protein</fullName>
    </submittedName>
</protein>
<feature type="compositionally biased region" description="Low complexity" evidence="1">
    <location>
        <begin position="92"/>
        <end position="110"/>
    </location>
</feature>
<feature type="region of interest" description="Disordered" evidence="1">
    <location>
        <begin position="1"/>
        <end position="126"/>
    </location>
</feature>
<reference evidence="2" key="1">
    <citation type="submission" date="2023-10" db="EMBL/GenBank/DDBJ databases">
        <authorList>
            <person name="Chen Y."/>
            <person name="Shah S."/>
            <person name="Dougan E. K."/>
            <person name="Thang M."/>
            <person name="Chan C."/>
        </authorList>
    </citation>
    <scope>NUCLEOTIDE SEQUENCE [LARGE SCALE GENOMIC DNA]</scope>
</reference>
<dbReference type="EMBL" id="CAUYUJ010017419">
    <property type="protein sequence ID" value="CAK0874680.1"/>
    <property type="molecule type" value="Genomic_DNA"/>
</dbReference>
<evidence type="ECO:0000313" key="3">
    <source>
        <dbReference type="Proteomes" id="UP001189429"/>
    </source>
</evidence>
<sequence length="126" mass="13228">MEDNDEDEDEDEEEEAVLCPSVLLAGAYPPPLWGDRRSSSAASLGGEQLRHASAAAAPRSARTETLRGRPWPCAHGRPLPSKRRAGAPPPLAGCAPGRRPRAHGPAPRLRSGLSPSPTVGDGQTPL</sequence>
<feature type="compositionally biased region" description="Acidic residues" evidence="1">
    <location>
        <begin position="1"/>
        <end position="16"/>
    </location>
</feature>
<evidence type="ECO:0000256" key="1">
    <source>
        <dbReference type="SAM" id="MobiDB-lite"/>
    </source>
</evidence>
<organism evidence="2 3">
    <name type="scientific">Prorocentrum cordatum</name>
    <dbReference type="NCBI Taxonomy" id="2364126"/>
    <lineage>
        <taxon>Eukaryota</taxon>
        <taxon>Sar</taxon>
        <taxon>Alveolata</taxon>
        <taxon>Dinophyceae</taxon>
        <taxon>Prorocentrales</taxon>
        <taxon>Prorocentraceae</taxon>
        <taxon>Prorocentrum</taxon>
    </lineage>
</organism>
<evidence type="ECO:0000313" key="2">
    <source>
        <dbReference type="EMBL" id="CAK0874680.1"/>
    </source>
</evidence>
<keyword evidence="3" id="KW-1185">Reference proteome</keyword>
<proteinExistence type="predicted"/>